<evidence type="ECO:0000313" key="3">
    <source>
        <dbReference type="Proteomes" id="UP000054350"/>
    </source>
</evidence>
<protein>
    <submittedName>
        <fullName evidence="2">Uncharacterized protein</fullName>
    </submittedName>
</protein>
<reference evidence="2 3" key="1">
    <citation type="submission" date="2009-11" db="EMBL/GenBank/DDBJ databases">
        <title>Annotation of Allomyces macrogynus ATCC 38327.</title>
        <authorList>
            <consortium name="The Broad Institute Genome Sequencing Platform"/>
            <person name="Russ C."/>
            <person name="Cuomo C."/>
            <person name="Burger G."/>
            <person name="Gray M.W."/>
            <person name="Holland P.W.H."/>
            <person name="King N."/>
            <person name="Lang F.B.F."/>
            <person name="Roger A.J."/>
            <person name="Ruiz-Trillo I."/>
            <person name="Young S.K."/>
            <person name="Zeng Q."/>
            <person name="Gargeya S."/>
            <person name="Fitzgerald M."/>
            <person name="Haas B."/>
            <person name="Abouelleil A."/>
            <person name="Alvarado L."/>
            <person name="Arachchi H.M."/>
            <person name="Berlin A."/>
            <person name="Chapman S.B."/>
            <person name="Gearin G."/>
            <person name="Goldberg J."/>
            <person name="Griggs A."/>
            <person name="Gujja S."/>
            <person name="Hansen M."/>
            <person name="Heiman D."/>
            <person name="Howarth C."/>
            <person name="Larimer J."/>
            <person name="Lui A."/>
            <person name="MacDonald P.J.P."/>
            <person name="McCowen C."/>
            <person name="Montmayeur A."/>
            <person name="Murphy C."/>
            <person name="Neiman D."/>
            <person name="Pearson M."/>
            <person name="Priest M."/>
            <person name="Roberts A."/>
            <person name="Saif S."/>
            <person name="Shea T."/>
            <person name="Sisk P."/>
            <person name="Stolte C."/>
            <person name="Sykes S."/>
            <person name="Wortman J."/>
            <person name="Nusbaum C."/>
            <person name="Birren B."/>
        </authorList>
    </citation>
    <scope>NUCLEOTIDE SEQUENCE [LARGE SCALE GENOMIC DNA]</scope>
    <source>
        <strain evidence="2 3">ATCC 38327</strain>
    </source>
</reference>
<evidence type="ECO:0000313" key="2">
    <source>
        <dbReference type="EMBL" id="KNE72943.1"/>
    </source>
</evidence>
<gene>
    <name evidence="2" type="ORF">AMAG_17175</name>
</gene>
<keyword evidence="3" id="KW-1185">Reference proteome</keyword>
<dbReference type="Proteomes" id="UP000054350">
    <property type="component" value="Unassembled WGS sequence"/>
</dbReference>
<feature type="region of interest" description="Disordered" evidence="1">
    <location>
        <begin position="131"/>
        <end position="174"/>
    </location>
</feature>
<dbReference type="EMBL" id="GG745385">
    <property type="protein sequence ID" value="KNE72943.1"/>
    <property type="molecule type" value="Genomic_DNA"/>
</dbReference>
<name>A0A0L0TDH7_ALLM3</name>
<sequence>MALGTPLPVPIDDELLALALSTPLPATDPLESLLARGIPTLVVSPATEYDQTVFAFPRPLQVPAVVVTECELPVRDVGPIAARPVGPIERAELVERAVARADDDDEAVAWEWTATVTRSDDAAIEIPSGWVRFDGTSKDEEEDDDTASVDSEVETDAYLTACLDDDRQRKPRGP</sequence>
<accession>A0A0L0TDH7</accession>
<evidence type="ECO:0000256" key="1">
    <source>
        <dbReference type="SAM" id="MobiDB-lite"/>
    </source>
</evidence>
<dbReference type="VEuPathDB" id="FungiDB:AMAG_17175"/>
<dbReference type="AlphaFoldDB" id="A0A0L0TDH7"/>
<proteinExistence type="predicted"/>
<feature type="compositionally biased region" description="Acidic residues" evidence="1">
    <location>
        <begin position="139"/>
        <end position="155"/>
    </location>
</feature>
<reference evidence="3" key="2">
    <citation type="submission" date="2009-11" db="EMBL/GenBank/DDBJ databases">
        <title>The Genome Sequence of Allomyces macrogynus strain ATCC 38327.</title>
        <authorList>
            <consortium name="The Broad Institute Genome Sequencing Platform"/>
            <person name="Russ C."/>
            <person name="Cuomo C."/>
            <person name="Shea T."/>
            <person name="Young S.K."/>
            <person name="Zeng Q."/>
            <person name="Koehrsen M."/>
            <person name="Haas B."/>
            <person name="Borodovsky M."/>
            <person name="Guigo R."/>
            <person name="Alvarado L."/>
            <person name="Berlin A."/>
            <person name="Borenstein D."/>
            <person name="Chen Z."/>
            <person name="Engels R."/>
            <person name="Freedman E."/>
            <person name="Gellesch M."/>
            <person name="Goldberg J."/>
            <person name="Griggs A."/>
            <person name="Gujja S."/>
            <person name="Heiman D."/>
            <person name="Hepburn T."/>
            <person name="Howarth C."/>
            <person name="Jen D."/>
            <person name="Larson L."/>
            <person name="Lewis B."/>
            <person name="Mehta T."/>
            <person name="Park D."/>
            <person name="Pearson M."/>
            <person name="Roberts A."/>
            <person name="Saif S."/>
            <person name="Shenoy N."/>
            <person name="Sisk P."/>
            <person name="Stolte C."/>
            <person name="Sykes S."/>
            <person name="Walk T."/>
            <person name="White J."/>
            <person name="Yandava C."/>
            <person name="Burger G."/>
            <person name="Gray M.W."/>
            <person name="Holland P.W.H."/>
            <person name="King N."/>
            <person name="Lang F.B.F."/>
            <person name="Roger A.J."/>
            <person name="Ruiz-Trillo I."/>
            <person name="Lander E."/>
            <person name="Nusbaum C."/>
        </authorList>
    </citation>
    <scope>NUCLEOTIDE SEQUENCE [LARGE SCALE GENOMIC DNA]</scope>
    <source>
        <strain evidence="3">ATCC 38327</strain>
    </source>
</reference>
<organism evidence="2 3">
    <name type="scientific">Allomyces macrogynus (strain ATCC 38327)</name>
    <name type="common">Allomyces javanicus var. macrogynus</name>
    <dbReference type="NCBI Taxonomy" id="578462"/>
    <lineage>
        <taxon>Eukaryota</taxon>
        <taxon>Fungi</taxon>
        <taxon>Fungi incertae sedis</taxon>
        <taxon>Blastocladiomycota</taxon>
        <taxon>Blastocladiomycetes</taxon>
        <taxon>Blastocladiales</taxon>
        <taxon>Blastocladiaceae</taxon>
        <taxon>Allomyces</taxon>
    </lineage>
</organism>